<dbReference type="InterPro" id="IPR001851">
    <property type="entry name" value="ABC_transp_permease"/>
</dbReference>
<dbReference type="Proteomes" id="UP001597092">
    <property type="component" value="Unassembled WGS sequence"/>
</dbReference>
<evidence type="ECO:0000256" key="4">
    <source>
        <dbReference type="ARBA" id="ARBA00022989"/>
    </source>
</evidence>
<dbReference type="PANTHER" id="PTHR30482:SF10">
    <property type="entry name" value="HIGH-AFFINITY BRANCHED-CHAIN AMINO ACID TRANSPORT PROTEIN BRAE"/>
    <property type="match status" value="1"/>
</dbReference>
<evidence type="ECO:0000256" key="3">
    <source>
        <dbReference type="ARBA" id="ARBA00022692"/>
    </source>
</evidence>
<dbReference type="EMBL" id="JBHUDP010000009">
    <property type="protein sequence ID" value="MFD1687249.1"/>
    <property type="molecule type" value="Genomic_DNA"/>
</dbReference>
<keyword evidence="8" id="KW-1185">Reference proteome</keyword>
<accession>A0ABD6E272</accession>
<gene>
    <name evidence="7" type="ORF">ACFSAS_16745</name>
</gene>
<feature type="transmembrane region" description="Helical" evidence="6">
    <location>
        <begin position="224"/>
        <end position="244"/>
    </location>
</feature>
<sequence>MSLQQRKSTESIAEKIIKAVGKPTGYLSLLVLLVALAVPFFATNYILHILILVFITGIGAIAWNIIGGYGGQFALGNAVFYGFGAYSVALLVNNYGQSFFVALAVGIVLSVLVAVLVGYPTFTLSGHYFALATIAVVEGMLYLVLFFGDFTGGAIGQSVTPAPWLADIVGNRVIAFYIFFGIFLLSILVSTWVRYSKLGYYLLAIREDQDAAAALGVNTTRYKIYGFALSAAMTALAGGMYAIYGTYVSPSGAFSLDLSIQYALITLIGGMGTIVGPIVGTLFMVPIQQYVTTVLGGNLGSLAYIGYGVVLIVVIIYAPEGLVTRLSFVRAWIDNTLPEVKSDAED</sequence>
<dbReference type="RefSeq" id="WP_256308975.1">
    <property type="nucleotide sequence ID" value="NZ_JANHAW010000003.1"/>
</dbReference>
<dbReference type="CDD" id="cd06581">
    <property type="entry name" value="TM_PBP1_LivM_like"/>
    <property type="match status" value="1"/>
</dbReference>
<evidence type="ECO:0000256" key="6">
    <source>
        <dbReference type="SAM" id="Phobius"/>
    </source>
</evidence>
<reference evidence="7 8" key="1">
    <citation type="journal article" date="2019" name="Int. J. Syst. Evol. Microbiol.">
        <title>The Global Catalogue of Microorganisms (GCM) 10K type strain sequencing project: providing services to taxonomists for standard genome sequencing and annotation.</title>
        <authorList>
            <consortium name="The Broad Institute Genomics Platform"/>
            <consortium name="The Broad Institute Genome Sequencing Center for Infectious Disease"/>
            <person name="Wu L."/>
            <person name="Ma J."/>
        </authorList>
    </citation>
    <scope>NUCLEOTIDE SEQUENCE [LARGE SCALE GENOMIC DNA]</scope>
    <source>
        <strain evidence="7 8">CGMCC 1.10387</strain>
    </source>
</reference>
<feature type="transmembrane region" description="Helical" evidence="6">
    <location>
        <begin position="299"/>
        <end position="318"/>
    </location>
</feature>
<dbReference type="GO" id="GO:0005886">
    <property type="term" value="C:plasma membrane"/>
    <property type="evidence" value="ECO:0007669"/>
    <property type="project" value="UniProtKB-SubCell"/>
</dbReference>
<feature type="transmembrane region" description="Helical" evidence="6">
    <location>
        <begin position="264"/>
        <end position="287"/>
    </location>
</feature>
<feature type="transmembrane region" description="Helical" evidence="6">
    <location>
        <begin position="73"/>
        <end position="92"/>
    </location>
</feature>
<feature type="transmembrane region" description="Helical" evidence="6">
    <location>
        <begin position="174"/>
        <end position="193"/>
    </location>
</feature>
<keyword evidence="3 6" id="KW-0812">Transmembrane</keyword>
<evidence type="ECO:0000256" key="2">
    <source>
        <dbReference type="ARBA" id="ARBA00022475"/>
    </source>
</evidence>
<evidence type="ECO:0000313" key="8">
    <source>
        <dbReference type="Proteomes" id="UP001597092"/>
    </source>
</evidence>
<protein>
    <submittedName>
        <fullName evidence="7">Branched-chain amino acid ABC transporter permease</fullName>
    </submittedName>
</protein>
<dbReference type="Pfam" id="PF02653">
    <property type="entry name" value="BPD_transp_2"/>
    <property type="match status" value="1"/>
</dbReference>
<keyword evidence="5 6" id="KW-0472">Membrane</keyword>
<comment type="subcellular location">
    <subcellularLocation>
        <location evidence="1">Cell membrane</location>
        <topology evidence="1">Multi-pass membrane protein</topology>
    </subcellularLocation>
</comment>
<name>A0ABD6E272_9EURY</name>
<comment type="caution">
    <text evidence="7">The sequence shown here is derived from an EMBL/GenBank/DDBJ whole genome shotgun (WGS) entry which is preliminary data.</text>
</comment>
<keyword evidence="2" id="KW-1003">Cell membrane</keyword>
<feature type="transmembrane region" description="Helical" evidence="6">
    <location>
        <begin position="98"/>
        <end position="119"/>
    </location>
</feature>
<dbReference type="AlphaFoldDB" id="A0ABD6E272"/>
<feature type="transmembrane region" description="Helical" evidence="6">
    <location>
        <begin position="128"/>
        <end position="148"/>
    </location>
</feature>
<proteinExistence type="predicted"/>
<organism evidence="7 8">
    <name type="scientific">Halobellus litoreus</name>
    <dbReference type="NCBI Taxonomy" id="755310"/>
    <lineage>
        <taxon>Archaea</taxon>
        <taxon>Methanobacteriati</taxon>
        <taxon>Methanobacteriota</taxon>
        <taxon>Stenosarchaea group</taxon>
        <taxon>Halobacteria</taxon>
        <taxon>Halobacteriales</taxon>
        <taxon>Haloferacaceae</taxon>
        <taxon>Halobellus</taxon>
    </lineage>
</organism>
<evidence type="ECO:0000313" key="7">
    <source>
        <dbReference type="EMBL" id="MFD1687249.1"/>
    </source>
</evidence>
<feature type="transmembrane region" description="Helical" evidence="6">
    <location>
        <begin position="20"/>
        <end position="40"/>
    </location>
</feature>
<dbReference type="InterPro" id="IPR043428">
    <property type="entry name" value="LivM-like"/>
</dbReference>
<feature type="transmembrane region" description="Helical" evidence="6">
    <location>
        <begin position="46"/>
        <end position="66"/>
    </location>
</feature>
<keyword evidence="4 6" id="KW-1133">Transmembrane helix</keyword>
<evidence type="ECO:0000256" key="5">
    <source>
        <dbReference type="ARBA" id="ARBA00023136"/>
    </source>
</evidence>
<dbReference type="PANTHER" id="PTHR30482">
    <property type="entry name" value="HIGH-AFFINITY BRANCHED-CHAIN AMINO ACID TRANSPORT SYSTEM PERMEASE"/>
    <property type="match status" value="1"/>
</dbReference>
<evidence type="ECO:0000256" key="1">
    <source>
        <dbReference type="ARBA" id="ARBA00004651"/>
    </source>
</evidence>